<evidence type="ECO:0000256" key="1">
    <source>
        <dbReference type="SAM" id="SignalP"/>
    </source>
</evidence>
<dbReference type="EMBL" id="JACHXD010000013">
    <property type="protein sequence ID" value="MBB3121004.1"/>
    <property type="molecule type" value="Genomic_DNA"/>
</dbReference>
<protein>
    <submittedName>
        <fullName evidence="2">Uncharacterized protein</fullName>
    </submittedName>
</protein>
<feature type="signal peptide" evidence="1">
    <location>
        <begin position="1"/>
        <end position="21"/>
    </location>
</feature>
<sequence length="118" mass="12642">MASLRVGLTLLLLALAGLAGASSNPQTYALSWSGKGEVLSYRSCGCADGCWVAELRKRKTKRLKASLRCDCENLLYTYPAKSAERAMGKSCSAINDSPGKQEAISETMKHIVQEGGIK</sequence>
<reference evidence="2 3" key="1">
    <citation type="submission" date="2020-08" db="EMBL/GenBank/DDBJ databases">
        <title>Genomic Encyclopedia of Type Strains, Phase III (KMG-III): the genomes of soil and plant-associated and newly described type strains.</title>
        <authorList>
            <person name="Whitman W."/>
        </authorList>
    </citation>
    <scope>NUCLEOTIDE SEQUENCE [LARGE SCALE GENOMIC DNA]</scope>
    <source>
        <strain evidence="2 3">CECT 8897</strain>
    </source>
</reference>
<feature type="chain" id="PRO_5030580120" evidence="1">
    <location>
        <begin position="22"/>
        <end position="118"/>
    </location>
</feature>
<gene>
    <name evidence="2" type="ORF">FHS03_004077</name>
</gene>
<proteinExistence type="predicted"/>
<evidence type="ECO:0000313" key="3">
    <source>
        <dbReference type="Proteomes" id="UP000541535"/>
    </source>
</evidence>
<evidence type="ECO:0000313" key="2">
    <source>
        <dbReference type="EMBL" id="MBB3121004.1"/>
    </source>
</evidence>
<dbReference type="AlphaFoldDB" id="A0A7W5BD53"/>
<keyword evidence="1" id="KW-0732">Signal</keyword>
<name>A0A7W5BD53_9BURK</name>
<comment type="caution">
    <text evidence="2">The sequence shown here is derived from an EMBL/GenBank/DDBJ whole genome shotgun (WGS) entry which is preliminary data.</text>
</comment>
<accession>A0A7W5BD53</accession>
<keyword evidence="3" id="KW-1185">Reference proteome</keyword>
<organism evidence="2 3">
    <name type="scientific">Pseudoduganella violacea</name>
    <dbReference type="NCBI Taxonomy" id="1715466"/>
    <lineage>
        <taxon>Bacteria</taxon>
        <taxon>Pseudomonadati</taxon>
        <taxon>Pseudomonadota</taxon>
        <taxon>Betaproteobacteria</taxon>
        <taxon>Burkholderiales</taxon>
        <taxon>Oxalobacteraceae</taxon>
        <taxon>Telluria group</taxon>
        <taxon>Pseudoduganella</taxon>
    </lineage>
</organism>
<dbReference type="RefSeq" id="WP_183442753.1">
    <property type="nucleotide sequence ID" value="NZ_JACHXD010000013.1"/>
</dbReference>
<dbReference type="Proteomes" id="UP000541535">
    <property type="component" value="Unassembled WGS sequence"/>
</dbReference>